<evidence type="ECO:0000313" key="7">
    <source>
        <dbReference type="EMBL" id="WGZ91163.1"/>
    </source>
</evidence>
<dbReference type="Pfam" id="PF11741">
    <property type="entry name" value="AMIN"/>
    <property type="match status" value="1"/>
</dbReference>
<dbReference type="Pfam" id="PF01520">
    <property type="entry name" value="Amidase_3"/>
    <property type="match status" value="1"/>
</dbReference>
<dbReference type="PANTHER" id="PTHR30404:SF0">
    <property type="entry name" value="N-ACETYLMURAMOYL-L-ALANINE AMIDASE AMIC"/>
    <property type="match status" value="1"/>
</dbReference>
<evidence type="ECO:0000259" key="6">
    <source>
        <dbReference type="SMART" id="SM00646"/>
    </source>
</evidence>
<dbReference type="Gene3D" id="2.60.40.3500">
    <property type="match status" value="1"/>
</dbReference>
<proteinExistence type="predicted"/>
<dbReference type="AlphaFoldDB" id="A0AA95H8L3"/>
<name>A0AA95H8L3_9GAMM</name>
<dbReference type="GO" id="GO:0030288">
    <property type="term" value="C:outer membrane-bounded periplasmic space"/>
    <property type="evidence" value="ECO:0007669"/>
    <property type="project" value="TreeGrafter"/>
</dbReference>
<evidence type="ECO:0000256" key="2">
    <source>
        <dbReference type="ARBA" id="ARBA00011901"/>
    </source>
</evidence>
<feature type="region of interest" description="Disordered" evidence="4">
    <location>
        <begin position="148"/>
        <end position="177"/>
    </location>
</feature>
<dbReference type="InterPro" id="IPR002508">
    <property type="entry name" value="MurNAc-LAA_cat"/>
</dbReference>
<dbReference type="CDD" id="cd02696">
    <property type="entry name" value="MurNAc-LAA"/>
    <property type="match status" value="1"/>
</dbReference>
<accession>A0AA95H8L3</accession>
<dbReference type="InterPro" id="IPR021731">
    <property type="entry name" value="AMIN_dom"/>
</dbReference>
<dbReference type="InterPro" id="IPR050695">
    <property type="entry name" value="N-acetylmuramoyl_amidase_3"/>
</dbReference>
<dbReference type="Proteomes" id="UP001300672">
    <property type="component" value="Chromosome"/>
</dbReference>
<dbReference type="Gene3D" id="3.40.630.40">
    <property type="entry name" value="Zn-dependent exopeptidases"/>
    <property type="match status" value="1"/>
</dbReference>
<dbReference type="PROSITE" id="PS51318">
    <property type="entry name" value="TAT"/>
    <property type="match status" value="1"/>
</dbReference>
<reference evidence="7" key="1">
    <citation type="journal article" date="2023" name="Int. J. Mol. Sci.">
        <title>Metagenomics Revealed a New Genus 'Candidatus Thiocaldithrix dubininis' gen. nov., sp. nov. and a New Species 'Candidatus Thiothrix putei' sp. nov. in the Family Thiotrichaceae, Some Members of Which Have Traits of Both Na+- and H+-Motive Energetics.</title>
        <authorList>
            <person name="Ravin N.V."/>
            <person name="Muntyan M.S."/>
            <person name="Smolyakov D.D."/>
            <person name="Rudenko T.S."/>
            <person name="Beletsky A.V."/>
            <person name="Mardanov A.V."/>
            <person name="Grabovich M.Y."/>
        </authorList>
    </citation>
    <scope>NUCLEOTIDE SEQUENCE</scope>
    <source>
        <strain evidence="7">GKL-01</strain>
    </source>
</reference>
<protein>
    <recommendedName>
        <fullName evidence="2">N-acetylmuramoyl-L-alanine amidase</fullName>
        <ecNumber evidence="2">3.5.1.28</ecNumber>
    </recommendedName>
</protein>
<sequence length="417" mass="44870">MNSDNQTRRGFMLKLGALASVIAAGGLAAAPGTFSSTKKAHLVNAKLVGNTELMVFSLFLDASATYKVFTLTGPNRVVVDLTNTGIQGQLKQGVHDRPPLKAIRYAERPDGSLRIVLDMTQAVNAKSTLTKQSAGNYVLEIALTPTGKTTSKATPVATKENKASANPKTAKPVESLSGTPTKGKFIVVIDPGHGGKDPGAIGRNGTQEKDVVLEIARKLRTQINREKGMKAILTRDSDTFIPLRSRMDIAHQYKADLFISIHADANPRSSLSGSSVYILSKNGASSEAARLLAESENSYELKFGDRNLSDTQNRLASVLLDLSQNAMLDRSLNGAKGVLAELRQIATPLRSQVESAQFVVLRSPDIPSMLVETAFISNPSEEKRLRTGAYQQKLANAMFKGVKRYQVAYASGNQRAA</sequence>
<dbReference type="InterPro" id="IPR006311">
    <property type="entry name" value="TAT_signal"/>
</dbReference>
<dbReference type="PANTHER" id="PTHR30404">
    <property type="entry name" value="N-ACETYLMURAMOYL-L-ALANINE AMIDASE"/>
    <property type="match status" value="1"/>
</dbReference>
<evidence type="ECO:0000256" key="3">
    <source>
        <dbReference type="ARBA" id="ARBA00022801"/>
    </source>
</evidence>
<evidence type="ECO:0000256" key="5">
    <source>
        <dbReference type="SAM" id="SignalP"/>
    </source>
</evidence>
<keyword evidence="5" id="KW-0732">Signal</keyword>
<keyword evidence="3 7" id="KW-0378">Hydrolase</keyword>
<dbReference type="SUPFAM" id="SSF53187">
    <property type="entry name" value="Zn-dependent exopeptidases"/>
    <property type="match status" value="1"/>
</dbReference>
<dbReference type="EMBL" id="CP124755">
    <property type="protein sequence ID" value="WGZ91163.1"/>
    <property type="molecule type" value="Genomic_DNA"/>
</dbReference>
<dbReference type="KEGG" id="tdu:QJT80_01530"/>
<evidence type="ECO:0000256" key="4">
    <source>
        <dbReference type="SAM" id="MobiDB-lite"/>
    </source>
</evidence>
<gene>
    <name evidence="7" type="ORF">QJT80_01530</name>
</gene>
<comment type="catalytic activity">
    <reaction evidence="1">
        <text>Hydrolyzes the link between N-acetylmuramoyl residues and L-amino acid residues in certain cell-wall glycopeptides.</text>
        <dbReference type="EC" id="3.5.1.28"/>
    </reaction>
</comment>
<feature type="chain" id="PRO_5041731134" description="N-acetylmuramoyl-L-alanine amidase" evidence="5">
    <location>
        <begin position="29"/>
        <end position="417"/>
    </location>
</feature>
<dbReference type="EC" id="3.5.1.28" evidence="2"/>
<dbReference type="GO" id="GO:0009253">
    <property type="term" value="P:peptidoglycan catabolic process"/>
    <property type="evidence" value="ECO:0007669"/>
    <property type="project" value="InterPro"/>
</dbReference>
<feature type="domain" description="MurNAc-LAA" evidence="6">
    <location>
        <begin position="247"/>
        <end position="403"/>
    </location>
</feature>
<feature type="signal peptide" evidence="5">
    <location>
        <begin position="1"/>
        <end position="28"/>
    </location>
</feature>
<dbReference type="SMART" id="SM00646">
    <property type="entry name" value="Ami_3"/>
    <property type="match status" value="1"/>
</dbReference>
<evidence type="ECO:0000256" key="1">
    <source>
        <dbReference type="ARBA" id="ARBA00001561"/>
    </source>
</evidence>
<dbReference type="FunFam" id="3.40.630.40:FF:000005">
    <property type="entry name" value="N-acetylmuramoyl-L-alanine amidase (AmiA)"/>
    <property type="match status" value="1"/>
</dbReference>
<organism evidence="7">
    <name type="scientific">Candidatus Thiocaldithrix dubininis</name>
    <dbReference type="NCBI Taxonomy" id="3080823"/>
    <lineage>
        <taxon>Bacteria</taxon>
        <taxon>Pseudomonadati</taxon>
        <taxon>Pseudomonadota</taxon>
        <taxon>Gammaproteobacteria</taxon>
        <taxon>Thiotrichales</taxon>
        <taxon>Thiotrichaceae</taxon>
        <taxon>Candidatus Thiocaldithrix</taxon>
    </lineage>
</organism>
<dbReference type="GO" id="GO:0008745">
    <property type="term" value="F:N-acetylmuramoyl-L-alanine amidase activity"/>
    <property type="evidence" value="ECO:0007669"/>
    <property type="project" value="UniProtKB-EC"/>
</dbReference>
<reference evidence="7" key="2">
    <citation type="submission" date="2023-04" db="EMBL/GenBank/DDBJ databases">
        <authorList>
            <person name="Beletskiy A.V."/>
            <person name="Mardanov A.V."/>
            <person name="Ravin N.V."/>
        </authorList>
    </citation>
    <scope>NUCLEOTIDE SEQUENCE</scope>
    <source>
        <strain evidence="7">GKL-01</strain>
    </source>
</reference>